<accession>A0A2P2R032</accession>
<reference evidence="1" key="1">
    <citation type="submission" date="2018-02" db="EMBL/GenBank/DDBJ databases">
        <title>Rhizophora mucronata_Transcriptome.</title>
        <authorList>
            <person name="Meera S.P."/>
            <person name="Sreeshan A."/>
            <person name="Augustine A."/>
        </authorList>
    </citation>
    <scope>NUCLEOTIDE SEQUENCE</scope>
    <source>
        <tissue evidence="1">Leaf</tissue>
    </source>
</reference>
<protein>
    <submittedName>
        <fullName evidence="1">Uncharacterized protein</fullName>
    </submittedName>
</protein>
<evidence type="ECO:0000313" key="1">
    <source>
        <dbReference type="EMBL" id="MBX72573.1"/>
    </source>
</evidence>
<name>A0A2P2R032_RHIMU</name>
<dbReference type="EMBL" id="GGEC01092089">
    <property type="protein sequence ID" value="MBX72573.1"/>
    <property type="molecule type" value="Transcribed_RNA"/>
</dbReference>
<sequence length="36" mass="4003">MRIDGEQNNNLMGADSSPISMQAVNFFMAMIKLTEP</sequence>
<dbReference type="AlphaFoldDB" id="A0A2P2R032"/>
<organism evidence="1">
    <name type="scientific">Rhizophora mucronata</name>
    <name type="common">Asiatic mangrove</name>
    <dbReference type="NCBI Taxonomy" id="61149"/>
    <lineage>
        <taxon>Eukaryota</taxon>
        <taxon>Viridiplantae</taxon>
        <taxon>Streptophyta</taxon>
        <taxon>Embryophyta</taxon>
        <taxon>Tracheophyta</taxon>
        <taxon>Spermatophyta</taxon>
        <taxon>Magnoliopsida</taxon>
        <taxon>eudicotyledons</taxon>
        <taxon>Gunneridae</taxon>
        <taxon>Pentapetalae</taxon>
        <taxon>rosids</taxon>
        <taxon>fabids</taxon>
        <taxon>Malpighiales</taxon>
        <taxon>Rhizophoraceae</taxon>
        <taxon>Rhizophora</taxon>
    </lineage>
</organism>
<proteinExistence type="predicted"/>